<evidence type="ECO:0008006" key="6">
    <source>
        <dbReference type="Google" id="ProtNLM"/>
    </source>
</evidence>
<reference evidence="4 5" key="1">
    <citation type="submission" date="2020-03" db="EMBL/GenBank/DDBJ databases">
        <title>Draft Genome Sequence of Cudoniella acicularis.</title>
        <authorList>
            <person name="Buettner E."/>
            <person name="Kellner H."/>
        </authorList>
    </citation>
    <scope>NUCLEOTIDE SEQUENCE [LARGE SCALE GENOMIC DNA]</scope>
    <source>
        <strain evidence="4 5">DSM 108380</strain>
    </source>
</reference>
<dbReference type="EMBL" id="JAAMPI010000117">
    <property type="protein sequence ID" value="KAF4635476.1"/>
    <property type="molecule type" value="Genomic_DNA"/>
</dbReference>
<dbReference type="Proteomes" id="UP000566819">
    <property type="component" value="Unassembled WGS sequence"/>
</dbReference>
<comment type="pathway">
    <text evidence="1">Mycotoxin biosynthesis.</text>
</comment>
<comment type="similarity">
    <text evidence="2">Belongs to the ustYa family.</text>
</comment>
<dbReference type="InterPro" id="IPR021765">
    <property type="entry name" value="UstYa-like"/>
</dbReference>
<keyword evidence="5" id="KW-1185">Reference proteome</keyword>
<proteinExistence type="inferred from homology"/>
<accession>A0A8H4RU51</accession>
<gene>
    <name evidence="4" type="ORF">G7Y89_g2625</name>
</gene>
<comment type="caution">
    <text evidence="4">The sequence shown here is derived from an EMBL/GenBank/DDBJ whole genome shotgun (WGS) entry which is preliminary data.</text>
</comment>
<evidence type="ECO:0000256" key="2">
    <source>
        <dbReference type="ARBA" id="ARBA00035112"/>
    </source>
</evidence>
<protein>
    <recommendedName>
        <fullName evidence="6">Tat pathway signal sequence</fullName>
    </recommendedName>
</protein>
<keyword evidence="3" id="KW-1133">Transmembrane helix</keyword>
<evidence type="ECO:0000256" key="1">
    <source>
        <dbReference type="ARBA" id="ARBA00004685"/>
    </source>
</evidence>
<evidence type="ECO:0000313" key="5">
    <source>
        <dbReference type="Proteomes" id="UP000566819"/>
    </source>
</evidence>
<keyword evidence="3" id="KW-0472">Membrane</keyword>
<dbReference type="GO" id="GO:0043386">
    <property type="term" value="P:mycotoxin biosynthetic process"/>
    <property type="evidence" value="ECO:0007669"/>
    <property type="project" value="InterPro"/>
</dbReference>
<sequence>MLDSKASNEEDERLLSDAESFAHEPRELLHRRRTFPWLILSALFNILLTTLCLLLYLRPISYPSPFPQQIYSPAQDALEYKTVVFHSNAASDSTPYQGPPSEEVDAAWDVLYRHVGISQIDEESARQLPNQTAPLLAGSSQYIVGLDVFHQLHCLNMIRKSLYPEYYGGHPLGVKANGSYQAEIKWQNDWHIAHCIDSIRQSLMCSIDVSTISWTWIPESNLSAPDARTTHTCRDWDRVYEWAVEHKLRDKFDETAAYPARSSS</sequence>
<keyword evidence="3" id="KW-0812">Transmembrane</keyword>
<dbReference type="OrthoDB" id="3687641at2759"/>
<name>A0A8H4RU51_9HELO</name>
<dbReference type="AlphaFoldDB" id="A0A8H4RU51"/>
<organism evidence="4 5">
    <name type="scientific">Cudoniella acicularis</name>
    <dbReference type="NCBI Taxonomy" id="354080"/>
    <lineage>
        <taxon>Eukaryota</taxon>
        <taxon>Fungi</taxon>
        <taxon>Dikarya</taxon>
        <taxon>Ascomycota</taxon>
        <taxon>Pezizomycotina</taxon>
        <taxon>Leotiomycetes</taxon>
        <taxon>Helotiales</taxon>
        <taxon>Tricladiaceae</taxon>
        <taxon>Cudoniella</taxon>
    </lineage>
</organism>
<dbReference type="PANTHER" id="PTHR33365">
    <property type="entry name" value="YALI0B05434P"/>
    <property type="match status" value="1"/>
</dbReference>
<evidence type="ECO:0000256" key="3">
    <source>
        <dbReference type="SAM" id="Phobius"/>
    </source>
</evidence>
<dbReference type="PANTHER" id="PTHR33365:SF4">
    <property type="entry name" value="CYCLOCHLOROTINE BIOSYNTHESIS PROTEIN O"/>
    <property type="match status" value="1"/>
</dbReference>
<dbReference type="Pfam" id="PF11807">
    <property type="entry name" value="UstYa"/>
    <property type="match status" value="1"/>
</dbReference>
<evidence type="ECO:0000313" key="4">
    <source>
        <dbReference type="EMBL" id="KAF4635476.1"/>
    </source>
</evidence>
<feature type="transmembrane region" description="Helical" evidence="3">
    <location>
        <begin position="35"/>
        <end position="57"/>
    </location>
</feature>